<evidence type="ECO:0000313" key="5">
    <source>
        <dbReference type="Proteomes" id="UP001149074"/>
    </source>
</evidence>
<keyword evidence="2" id="KW-0378">Hydrolase</keyword>
<evidence type="ECO:0000259" key="3">
    <source>
        <dbReference type="Pfam" id="PF00135"/>
    </source>
</evidence>
<dbReference type="Proteomes" id="UP001149074">
    <property type="component" value="Unassembled WGS sequence"/>
</dbReference>
<dbReference type="GeneID" id="81360415"/>
<evidence type="ECO:0000313" key="4">
    <source>
        <dbReference type="EMBL" id="KAJ5090261.1"/>
    </source>
</evidence>
<proteinExistence type="inferred from homology"/>
<gene>
    <name evidence="4" type="ORF">N7532_008945</name>
</gene>
<sequence length="350" mass="38288">MVYIYGGRDTIGQIYDSAYDPAALITGASQKGYPIIYVAMNYRFGIFGFAATAALNQSNSLNAGLQDQRLALEWVQRNIEAFVITAFEGTKKAPFQRAIMQSGNAAADAGTARNLTAVRTAELIKMFIPDSPSRLLSSGRFGRNIDVITGWTQNDQSFFTPSTIKTESDIADYLSASLPNLSKKNIQNALSLYPASSFSGIPSENVSAQFFRASQVCRDCQFTCTSLHFVQMNNKYSDSTTSNYIYVLHQTIFSPLFAEQVTSYLGDSHFSDIPYVFNETTTRYSFLASPSDIGLSSQMSGSWASFAASGIIGGPDDGIATIDDKNDSFERLGERCAFWSSPDILEQIGV</sequence>
<dbReference type="GO" id="GO:0072330">
    <property type="term" value="P:monocarboxylic acid biosynthetic process"/>
    <property type="evidence" value="ECO:0007669"/>
    <property type="project" value="UniProtKB-ARBA"/>
</dbReference>
<dbReference type="InterPro" id="IPR002018">
    <property type="entry name" value="CarbesteraseB"/>
</dbReference>
<dbReference type="Pfam" id="PF00135">
    <property type="entry name" value="COesterase"/>
    <property type="match status" value="2"/>
</dbReference>
<dbReference type="SUPFAM" id="SSF53474">
    <property type="entry name" value="alpha/beta-Hydrolases"/>
    <property type="match status" value="1"/>
</dbReference>
<dbReference type="GO" id="GO:0017000">
    <property type="term" value="P:antibiotic biosynthetic process"/>
    <property type="evidence" value="ECO:0007669"/>
    <property type="project" value="UniProtKB-ARBA"/>
</dbReference>
<accession>A0A9W9EYM6</accession>
<dbReference type="OrthoDB" id="408631at2759"/>
<dbReference type="RefSeq" id="XP_056472242.1">
    <property type="nucleotide sequence ID" value="XM_056621436.1"/>
</dbReference>
<dbReference type="InterPro" id="IPR050654">
    <property type="entry name" value="AChE-related_enzymes"/>
</dbReference>
<reference evidence="4" key="2">
    <citation type="journal article" date="2023" name="IMA Fungus">
        <title>Comparative genomic study of the Penicillium genus elucidates a diverse pangenome and 15 lateral gene transfer events.</title>
        <authorList>
            <person name="Petersen C."/>
            <person name="Sorensen T."/>
            <person name="Nielsen M.R."/>
            <person name="Sondergaard T.E."/>
            <person name="Sorensen J.L."/>
            <person name="Fitzpatrick D.A."/>
            <person name="Frisvad J.C."/>
            <person name="Nielsen K.L."/>
        </authorList>
    </citation>
    <scope>NUCLEOTIDE SEQUENCE</scope>
    <source>
        <strain evidence="4">IBT 30761</strain>
    </source>
</reference>
<reference evidence="4" key="1">
    <citation type="submission" date="2022-11" db="EMBL/GenBank/DDBJ databases">
        <authorList>
            <person name="Petersen C."/>
        </authorList>
    </citation>
    <scope>NUCLEOTIDE SEQUENCE</scope>
    <source>
        <strain evidence="4">IBT 30761</strain>
    </source>
</reference>
<dbReference type="Gene3D" id="3.40.50.1820">
    <property type="entry name" value="alpha/beta hydrolase"/>
    <property type="match status" value="2"/>
</dbReference>
<feature type="domain" description="Carboxylesterase type B" evidence="3">
    <location>
        <begin position="126"/>
        <end position="310"/>
    </location>
</feature>
<comment type="caution">
    <text evidence="4">The sequence shown here is derived from an EMBL/GenBank/DDBJ whole genome shotgun (WGS) entry which is preliminary data.</text>
</comment>
<protein>
    <submittedName>
        <fullName evidence="4">Carboxylesterase</fullName>
    </submittedName>
</protein>
<organism evidence="4 5">
    <name type="scientific">Penicillium argentinense</name>
    <dbReference type="NCBI Taxonomy" id="1131581"/>
    <lineage>
        <taxon>Eukaryota</taxon>
        <taxon>Fungi</taxon>
        <taxon>Dikarya</taxon>
        <taxon>Ascomycota</taxon>
        <taxon>Pezizomycotina</taxon>
        <taxon>Eurotiomycetes</taxon>
        <taxon>Eurotiomycetidae</taxon>
        <taxon>Eurotiales</taxon>
        <taxon>Aspergillaceae</taxon>
        <taxon>Penicillium</taxon>
    </lineage>
</organism>
<dbReference type="InterPro" id="IPR029058">
    <property type="entry name" value="AB_hydrolase_fold"/>
</dbReference>
<comment type="similarity">
    <text evidence="1">Belongs to the type-B carboxylesterase/lipase family.</text>
</comment>
<keyword evidence="5" id="KW-1185">Reference proteome</keyword>
<dbReference type="PANTHER" id="PTHR43918:SF4">
    <property type="entry name" value="CARBOXYLIC ESTER HYDROLASE"/>
    <property type="match status" value="1"/>
</dbReference>
<evidence type="ECO:0000256" key="1">
    <source>
        <dbReference type="ARBA" id="ARBA00005964"/>
    </source>
</evidence>
<feature type="domain" description="Carboxylesterase type B" evidence="3">
    <location>
        <begin position="1"/>
        <end position="82"/>
    </location>
</feature>
<evidence type="ECO:0000256" key="2">
    <source>
        <dbReference type="ARBA" id="ARBA00022801"/>
    </source>
</evidence>
<dbReference type="GO" id="GO:0052689">
    <property type="term" value="F:carboxylic ester hydrolase activity"/>
    <property type="evidence" value="ECO:0007669"/>
    <property type="project" value="TreeGrafter"/>
</dbReference>
<name>A0A9W9EYM6_9EURO</name>
<dbReference type="AlphaFoldDB" id="A0A9W9EYM6"/>
<dbReference type="EMBL" id="JAPQKI010000009">
    <property type="protein sequence ID" value="KAJ5090261.1"/>
    <property type="molecule type" value="Genomic_DNA"/>
</dbReference>
<dbReference type="PANTHER" id="PTHR43918">
    <property type="entry name" value="ACETYLCHOLINESTERASE"/>
    <property type="match status" value="1"/>
</dbReference>